<dbReference type="SUPFAM" id="SSF161084">
    <property type="entry name" value="MAPEG domain-like"/>
    <property type="match status" value="1"/>
</dbReference>
<keyword evidence="4 5" id="KW-0472">Membrane</keyword>
<dbReference type="GO" id="GO:0004364">
    <property type="term" value="F:glutathione transferase activity"/>
    <property type="evidence" value="ECO:0007669"/>
    <property type="project" value="TreeGrafter"/>
</dbReference>
<feature type="transmembrane region" description="Helical" evidence="5">
    <location>
        <begin position="78"/>
        <end position="102"/>
    </location>
</feature>
<evidence type="ECO:0000256" key="5">
    <source>
        <dbReference type="SAM" id="Phobius"/>
    </source>
</evidence>
<evidence type="ECO:0000256" key="1">
    <source>
        <dbReference type="ARBA" id="ARBA00004141"/>
    </source>
</evidence>
<dbReference type="InterPro" id="IPR023352">
    <property type="entry name" value="MAPEG-like_dom_sf"/>
</dbReference>
<protein>
    <recommendedName>
        <fullName evidence="8">Membrane-associated proteins in eicosanoid and glutathione metabolism</fullName>
    </recommendedName>
</protein>
<dbReference type="PANTHER" id="PTHR10250:SF26">
    <property type="entry name" value="GLUTATHIONE S-TRANSFERASE 3, MITOCHONDRIAL"/>
    <property type="match status" value="1"/>
</dbReference>
<proteinExistence type="predicted"/>
<dbReference type="EMBL" id="JARKIB010000045">
    <property type="protein sequence ID" value="KAJ7757077.1"/>
    <property type="molecule type" value="Genomic_DNA"/>
</dbReference>
<evidence type="ECO:0000256" key="4">
    <source>
        <dbReference type="ARBA" id="ARBA00023136"/>
    </source>
</evidence>
<evidence type="ECO:0000256" key="3">
    <source>
        <dbReference type="ARBA" id="ARBA00022989"/>
    </source>
</evidence>
<evidence type="ECO:0000313" key="6">
    <source>
        <dbReference type="EMBL" id="KAJ7757077.1"/>
    </source>
</evidence>
<dbReference type="InterPro" id="IPR001129">
    <property type="entry name" value="Membr-assoc_MAPEG"/>
</dbReference>
<evidence type="ECO:0000313" key="7">
    <source>
        <dbReference type="Proteomes" id="UP001215598"/>
    </source>
</evidence>
<keyword evidence="7" id="KW-1185">Reference proteome</keyword>
<dbReference type="Gene3D" id="1.20.120.550">
    <property type="entry name" value="Membrane associated eicosanoid/glutathione metabolism-like domain"/>
    <property type="match status" value="1"/>
</dbReference>
<accession>A0AAD7J4P6</accession>
<feature type="transmembrane region" description="Helical" evidence="5">
    <location>
        <begin position="122"/>
        <end position="144"/>
    </location>
</feature>
<sequence>MSTIIVPTGFSYVAAALMSTVFLLAGQFVTVSKQRALAGIAYPQLYADKEQMATSPAAAKFNRAQRVHQNTLEYLPSLYVMTVLFGLKNPVLAASSLGLWILGRVAYSVGYVVGPPDNRNNIVTVICATPSFLTLIVGATYSTYQLVAAGV</sequence>
<name>A0AAD7J4P6_9AGAR</name>
<keyword evidence="2 5" id="KW-0812">Transmembrane</keyword>
<dbReference type="GO" id="GO:0016020">
    <property type="term" value="C:membrane"/>
    <property type="evidence" value="ECO:0007669"/>
    <property type="project" value="UniProtKB-SubCell"/>
</dbReference>
<dbReference type="InterPro" id="IPR050997">
    <property type="entry name" value="MAPEG"/>
</dbReference>
<dbReference type="GO" id="GO:0005783">
    <property type="term" value="C:endoplasmic reticulum"/>
    <property type="evidence" value="ECO:0007669"/>
    <property type="project" value="TreeGrafter"/>
</dbReference>
<dbReference type="Proteomes" id="UP001215598">
    <property type="component" value="Unassembled WGS sequence"/>
</dbReference>
<comment type="caution">
    <text evidence="6">The sequence shown here is derived from an EMBL/GenBank/DDBJ whole genome shotgun (WGS) entry which is preliminary data.</text>
</comment>
<dbReference type="GO" id="GO:0004602">
    <property type="term" value="F:glutathione peroxidase activity"/>
    <property type="evidence" value="ECO:0007669"/>
    <property type="project" value="TreeGrafter"/>
</dbReference>
<dbReference type="GO" id="GO:0005635">
    <property type="term" value="C:nuclear envelope"/>
    <property type="evidence" value="ECO:0007669"/>
    <property type="project" value="TreeGrafter"/>
</dbReference>
<dbReference type="Pfam" id="PF01124">
    <property type="entry name" value="MAPEG"/>
    <property type="match status" value="1"/>
</dbReference>
<reference evidence="6" key="1">
    <citation type="submission" date="2023-03" db="EMBL/GenBank/DDBJ databases">
        <title>Massive genome expansion in bonnet fungi (Mycena s.s.) driven by repeated elements and novel gene families across ecological guilds.</title>
        <authorList>
            <consortium name="Lawrence Berkeley National Laboratory"/>
            <person name="Harder C.B."/>
            <person name="Miyauchi S."/>
            <person name="Viragh M."/>
            <person name="Kuo A."/>
            <person name="Thoen E."/>
            <person name="Andreopoulos B."/>
            <person name="Lu D."/>
            <person name="Skrede I."/>
            <person name="Drula E."/>
            <person name="Henrissat B."/>
            <person name="Morin E."/>
            <person name="Kohler A."/>
            <person name="Barry K."/>
            <person name="LaButti K."/>
            <person name="Morin E."/>
            <person name="Salamov A."/>
            <person name="Lipzen A."/>
            <person name="Mereny Z."/>
            <person name="Hegedus B."/>
            <person name="Baldrian P."/>
            <person name="Stursova M."/>
            <person name="Weitz H."/>
            <person name="Taylor A."/>
            <person name="Grigoriev I.V."/>
            <person name="Nagy L.G."/>
            <person name="Martin F."/>
            <person name="Kauserud H."/>
        </authorList>
    </citation>
    <scope>NUCLEOTIDE SEQUENCE</scope>
    <source>
        <strain evidence="6">CBHHK182m</strain>
    </source>
</reference>
<organism evidence="6 7">
    <name type="scientific">Mycena metata</name>
    <dbReference type="NCBI Taxonomy" id="1033252"/>
    <lineage>
        <taxon>Eukaryota</taxon>
        <taxon>Fungi</taxon>
        <taxon>Dikarya</taxon>
        <taxon>Basidiomycota</taxon>
        <taxon>Agaricomycotina</taxon>
        <taxon>Agaricomycetes</taxon>
        <taxon>Agaricomycetidae</taxon>
        <taxon>Agaricales</taxon>
        <taxon>Marasmiineae</taxon>
        <taxon>Mycenaceae</taxon>
        <taxon>Mycena</taxon>
    </lineage>
</organism>
<evidence type="ECO:0008006" key="8">
    <source>
        <dbReference type="Google" id="ProtNLM"/>
    </source>
</evidence>
<keyword evidence="3 5" id="KW-1133">Transmembrane helix</keyword>
<comment type="subcellular location">
    <subcellularLocation>
        <location evidence="1">Membrane</location>
        <topology evidence="1">Multi-pass membrane protein</topology>
    </subcellularLocation>
</comment>
<feature type="transmembrane region" description="Helical" evidence="5">
    <location>
        <begin position="12"/>
        <end position="31"/>
    </location>
</feature>
<gene>
    <name evidence="6" type="ORF">B0H16DRAFT_1721542</name>
</gene>
<evidence type="ECO:0000256" key="2">
    <source>
        <dbReference type="ARBA" id="ARBA00022692"/>
    </source>
</evidence>
<dbReference type="PANTHER" id="PTHR10250">
    <property type="entry name" value="MICROSOMAL GLUTATHIONE S-TRANSFERASE"/>
    <property type="match status" value="1"/>
</dbReference>
<dbReference type="AlphaFoldDB" id="A0AAD7J4P6"/>